<dbReference type="EMBL" id="ACPB03012167">
    <property type="status" value="NOT_ANNOTATED_CDS"/>
    <property type="molecule type" value="Genomic_DNA"/>
</dbReference>
<name>T1HRQ3_RHOPR</name>
<protein>
    <submittedName>
        <fullName evidence="1">Uncharacterized protein</fullName>
    </submittedName>
</protein>
<accession>T1HRQ3</accession>
<dbReference type="EnsemblMetazoa" id="RPRC006723-RA">
    <property type="protein sequence ID" value="RPRC006723-PA"/>
    <property type="gene ID" value="RPRC006723"/>
</dbReference>
<evidence type="ECO:0000313" key="1">
    <source>
        <dbReference type="EnsemblMetazoa" id="RPRC006723-PA"/>
    </source>
</evidence>
<dbReference type="HOGENOM" id="CLU_3320573_0_0_1"/>
<organism evidence="1 2">
    <name type="scientific">Rhodnius prolixus</name>
    <name type="common">Triatomid bug</name>
    <dbReference type="NCBI Taxonomy" id="13249"/>
    <lineage>
        <taxon>Eukaryota</taxon>
        <taxon>Metazoa</taxon>
        <taxon>Ecdysozoa</taxon>
        <taxon>Arthropoda</taxon>
        <taxon>Hexapoda</taxon>
        <taxon>Insecta</taxon>
        <taxon>Pterygota</taxon>
        <taxon>Neoptera</taxon>
        <taxon>Paraneoptera</taxon>
        <taxon>Hemiptera</taxon>
        <taxon>Heteroptera</taxon>
        <taxon>Panheteroptera</taxon>
        <taxon>Cimicomorpha</taxon>
        <taxon>Reduviidae</taxon>
        <taxon>Triatominae</taxon>
        <taxon>Rhodnius</taxon>
    </lineage>
</organism>
<evidence type="ECO:0000313" key="2">
    <source>
        <dbReference type="Proteomes" id="UP000015103"/>
    </source>
</evidence>
<dbReference type="VEuPathDB" id="VectorBase:RPRC006723"/>
<proteinExistence type="predicted"/>
<dbReference type="Proteomes" id="UP000015103">
    <property type="component" value="Unassembled WGS sequence"/>
</dbReference>
<reference evidence="1" key="1">
    <citation type="submission" date="2015-05" db="UniProtKB">
        <authorList>
            <consortium name="EnsemblMetazoa"/>
        </authorList>
    </citation>
    <scope>IDENTIFICATION</scope>
</reference>
<sequence length="39" mass="4436">MISVFHSLIYKGVLIQEVDEGQPCSACDKCVGFEPHIWR</sequence>
<dbReference type="InParanoid" id="T1HRQ3"/>
<keyword evidence="2" id="KW-1185">Reference proteome</keyword>
<dbReference type="AlphaFoldDB" id="T1HRQ3"/>